<dbReference type="KEGG" id="slk:SLUN_01100"/>
<dbReference type="EMBL" id="CP026304">
    <property type="protein sequence ID" value="AVZ71056.1"/>
    <property type="molecule type" value="Genomic_DNA"/>
</dbReference>
<keyword evidence="2" id="KW-1185">Reference proteome</keyword>
<name>A0A2R4SW14_9ACTN</name>
<dbReference type="AlphaFoldDB" id="A0A2R4SW14"/>
<reference evidence="1 2" key="1">
    <citation type="submission" date="2018-01" db="EMBL/GenBank/DDBJ databases">
        <title>Complete genome sequence of Streptomyces lunaelactis MM109T, a Ferroverdin A producer isolated from cave moonmilk deposits.</title>
        <authorList>
            <person name="Naome A."/>
            <person name="Martinet L."/>
            <person name="Maciejewska M."/>
            <person name="Anderssen S."/>
            <person name="Adam D."/>
            <person name="Tenconi E."/>
            <person name="Deflandre B."/>
            <person name="Arguelles-Arias A."/>
            <person name="Calusinska M."/>
            <person name="Copieters W."/>
            <person name="Karim L."/>
            <person name="Hanikenne M."/>
            <person name="Baurain D."/>
            <person name="van Wezel G."/>
            <person name="Smargiasso N."/>
            <person name="de Pauw E."/>
            <person name="Delfosse P."/>
            <person name="Rigali S."/>
        </authorList>
    </citation>
    <scope>NUCLEOTIDE SEQUENCE [LARGE SCALE GENOMIC DNA]</scope>
    <source>
        <strain evidence="1 2">MM109</strain>
    </source>
</reference>
<evidence type="ECO:0000313" key="1">
    <source>
        <dbReference type="EMBL" id="AVZ71056.1"/>
    </source>
</evidence>
<accession>A0A2R4SW14</accession>
<evidence type="ECO:0000313" key="2">
    <source>
        <dbReference type="Proteomes" id="UP000244201"/>
    </source>
</evidence>
<dbReference type="Proteomes" id="UP000244201">
    <property type="component" value="Chromosome"/>
</dbReference>
<sequence length="86" mass="9648">MTVRRAFTTHETFLPARRVWGESWLSRCGGSPRTDDVYVITDLTSRQASPQRLAAIVRSQWTIENRHWPLVNHATISGAAVGEDVG</sequence>
<proteinExistence type="predicted"/>
<gene>
    <name evidence="1" type="ORF">SLUN_01100</name>
</gene>
<protein>
    <submittedName>
        <fullName evidence="1">Uncharacterized protein</fullName>
    </submittedName>
</protein>
<organism evidence="1 2">
    <name type="scientific">Streptomyces lunaelactis</name>
    <dbReference type="NCBI Taxonomy" id="1535768"/>
    <lineage>
        <taxon>Bacteria</taxon>
        <taxon>Bacillati</taxon>
        <taxon>Actinomycetota</taxon>
        <taxon>Actinomycetes</taxon>
        <taxon>Kitasatosporales</taxon>
        <taxon>Streptomycetaceae</taxon>
        <taxon>Streptomyces</taxon>
    </lineage>
</organism>